<keyword evidence="6" id="KW-1133">Transmembrane helix</keyword>
<comment type="catalytic activity">
    <reaction evidence="1">
        <text>ATP + protein L-histidine = ADP + protein N-phospho-L-histidine.</text>
        <dbReference type="EC" id="2.7.13.3"/>
    </reaction>
</comment>
<evidence type="ECO:0000256" key="3">
    <source>
        <dbReference type="ARBA" id="ARBA00022679"/>
    </source>
</evidence>
<feature type="transmembrane region" description="Helical" evidence="6">
    <location>
        <begin position="253"/>
        <end position="274"/>
    </location>
</feature>
<keyword evidence="9" id="KW-0067">ATP-binding</keyword>
<dbReference type="SMART" id="SM00387">
    <property type="entry name" value="HATPase_c"/>
    <property type="match status" value="1"/>
</dbReference>
<feature type="transmembrane region" description="Helical" evidence="6">
    <location>
        <begin position="28"/>
        <end position="53"/>
    </location>
</feature>
<dbReference type="SUPFAM" id="SSF55874">
    <property type="entry name" value="ATPase domain of HSP90 chaperone/DNA topoisomerase II/histidine kinase"/>
    <property type="match status" value="1"/>
</dbReference>
<dbReference type="Pfam" id="PF02518">
    <property type="entry name" value="HATPase_c"/>
    <property type="match status" value="1"/>
</dbReference>
<organism evidence="9 11">
    <name type="scientific">Enterococcus faecalis</name>
    <name type="common">Streptococcus faecalis</name>
    <dbReference type="NCBI Taxonomy" id="1351"/>
    <lineage>
        <taxon>Bacteria</taxon>
        <taxon>Bacillati</taxon>
        <taxon>Bacillota</taxon>
        <taxon>Bacilli</taxon>
        <taxon>Lactobacillales</taxon>
        <taxon>Enterococcaceae</taxon>
        <taxon>Enterococcus</taxon>
    </lineage>
</organism>
<feature type="transmembrane region" description="Helical" evidence="6">
    <location>
        <begin position="118"/>
        <end position="135"/>
    </location>
</feature>
<dbReference type="GO" id="GO:0000160">
    <property type="term" value="P:phosphorelay signal transduction system"/>
    <property type="evidence" value="ECO:0007669"/>
    <property type="project" value="UniProtKB-KW"/>
</dbReference>
<keyword evidence="3" id="KW-0808">Transferase</keyword>
<dbReference type="CDD" id="cd16917">
    <property type="entry name" value="HATPase_UhpB-NarQ-NarX-like"/>
    <property type="match status" value="1"/>
</dbReference>
<dbReference type="EMBL" id="SEWT01000002">
    <property type="protein sequence ID" value="RYU34733.1"/>
    <property type="molecule type" value="Genomic_DNA"/>
</dbReference>
<comment type="caution">
    <text evidence="9">The sequence shown here is derived from an EMBL/GenBank/DDBJ whole genome shotgun (WGS) entry which is preliminary data.</text>
</comment>
<proteinExistence type="predicted"/>
<evidence type="ECO:0000313" key="10">
    <source>
        <dbReference type="Proteomes" id="UP000292223"/>
    </source>
</evidence>
<accession>A0A449E9E6</accession>
<dbReference type="InterPro" id="IPR003594">
    <property type="entry name" value="HATPase_dom"/>
</dbReference>
<keyword evidence="5" id="KW-0902">Two-component regulatory system</keyword>
<dbReference type="PANTHER" id="PTHR24421:SF10">
    <property type="entry name" value="NITRATE_NITRITE SENSOR PROTEIN NARQ"/>
    <property type="match status" value="1"/>
</dbReference>
<keyword evidence="9" id="KW-0547">Nucleotide-binding</keyword>
<feature type="domain" description="Histidine kinase" evidence="7">
    <location>
        <begin position="555"/>
        <end position="648"/>
    </location>
</feature>
<dbReference type="GO" id="GO:0005524">
    <property type="term" value="F:ATP binding"/>
    <property type="evidence" value="ECO:0007669"/>
    <property type="project" value="UniProtKB-KW"/>
</dbReference>
<keyword evidence="6" id="KW-0812">Transmembrane</keyword>
<evidence type="ECO:0000256" key="4">
    <source>
        <dbReference type="ARBA" id="ARBA00022777"/>
    </source>
</evidence>
<evidence type="ECO:0000256" key="1">
    <source>
        <dbReference type="ARBA" id="ARBA00000085"/>
    </source>
</evidence>
<feature type="transmembrane region" description="Helical" evidence="6">
    <location>
        <begin position="141"/>
        <end position="160"/>
    </location>
</feature>
<evidence type="ECO:0000313" key="8">
    <source>
        <dbReference type="EMBL" id="RYU34733.1"/>
    </source>
</evidence>
<name>A0A449E9E6_ENTFL</name>
<keyword evidence="4" id="KW-0418">Kinase</keyword>
<feature type="transmembrane region" description="Helical" evidence="6">
    <location>
        <begin position="60"/>
        <end position="84"/>
    </location>
</feature>
<reference evidence="8 10" key="2">
    <citation type="submission" date="2019-02" db="EMBL/GenBank/DDBJ databases">
        <title>From farm to fork: dissemination of Tn554::fexA-optrA in linezolid-resistant Enterococcus faecalis clones from chicken feces and meat in Tunisia.</title>
        <authorList>
            <person name="Tedim A.P."/>
            <person name="Elghaieb H."/>
            <person name="Abbassi M.S."/>
            <person name="Novais C."/>
            <person name="Hassen A."/>
            <person name="Peixe L."/>
            <person name="Freitas A.R."/>
        </authorList>
    </citation>
    <scope>NUCLEOTIDE SEQUENCE [LARGE SCALE GENOMIC DNA]</scope>
    <source>
        <strain evidence="8 10">728T</strain>
    </source>
</reference>
<evidence type="ECO:0000256" key="5">
    <source>
        <dbReference type="ARBA" id="ARBA00023012"/>
    </source>
</evidence>
<gene>
    <name evidence="8" type="ORF">EU507_04515</name>
    <name evidence="9" type="ORF">EY666_11525</name>
</gene>
<dbReference type="AlphaFoldDB" id="A0A449E9E6"/>
<evidence type="ECO:0000313" key="9">
    <source>
        <dbReference type="EMBL" id="TKK81124.1"/>
    </source>
</evidence>
<dbReference type="Proteomes" id="UP000292223">
    <property type="component" value="Unassembled WGS sequence"/>
</dbReference>
<feature type="transmembrane region" description="Helical" evidence="6">
    <location>
        <begin position="5"/>
        <end position="22"/>
    </location>
</feature>
<dbReference type="InterPro" id="IPR050482">
    <property type="entry name" value="Sensor_HK_TwoCompSys"/>
</dbReference>
<dbReference type="InterPro" id="IPR005467">
    <property type="entry name" value="His_kinase_dom"/>
</dbReference>
<dbReference type="EMBL" id="SIYF01000282">
    <property type="protein sequence ID" value="TKK81124.1"/>
    <property type="molecule type" value="Genomic_DNA"/>
</dbReference>
<feature type="transmembrane region" description="Helical" evidence="6">
    <location>
        <begin position="90"/>
        <end position="111"/>
    </location>
</feature>
<sequence>MKEKFVYLLSLFVFLVIALLTIKQNDYLYGSQAVTVVPIIVVLILFCAVIIFVSKDIKKIRYFAVLTFFTSISLAIGLFPYSFVHPVKSLLISFLPYFVYKFFVTFNLISILSVSKKIDQILFIQSIIVSMLLLLNFEKFIWMVSIVIILDIFGCLFLYFKGKDRLTIRTKKEQVFLIRILVLSLFSLIISTSILSGLVLFLIPITVGIILIKRNEISLDKVSIIINLVIHIICIGIFFIINFYFLRLSILDIYFISIFYCLILFILYLKNWYLSSIEVSRIQQRKKDFQKEKIDFVQTISKEKTLSSVSTLISTIFLQHYEINSYLMVWKDQYQPYILSSSGEFSKLILTNKIIAEFERDSNIFHYHNNKYRKFTFFENKQILGWLLIDREKDFDLASMKHEEIYDLVGVAGKIIIENERLYDIKQESLKIESLSYDEYVNYEYLNMVQNFHKDFSFFIHDNVLQNILALKKLIESMSTENVETKKLVLETFDTLNKTFRDKIFELYPSTIETVPVSQSIRILCDKFNEGQESIFVHFYCPQEMHLKKEEKFHIYRIIQELITNALKHSRATVVCVYLIQRDFYIECIVQDDGTGFDYSKIKLRGFENKHFGILSINQEVNSLNGKMRVSSVNPHGTKFTITLPIAKEDIDS</sequence>
<evidence type="ECO:0000313" key="11">
    <source>
        <dbReference type="Proteomes" id="UP000305511"/>
    </source>
</evidence>
<protein>
    <recommendedName>
        <fullName evidence="2">histidine kinase</fullName>
        <ecNumber evidence="2">2.7.13.3</ecNumber>
    </recommendedName>
</protein>
<dbReference type="GO" id="GO:0004673">
    <property type="term" value="F:protein histidine kinase activity"/>
    <property type="evidence" value="ECO:0007669"/>
    <property type="project" value="UniProtKB-EC"/>
</dbReference>
<feature type="transmembrane region" description="Helical" evidence="6">
    <location>
        <begin position="180"/>
        <end position="212"/>
    </location>
</feature>
<dbReference type="Gene3D" id="3.30.565.10">
    <property type="entry name" value="Histidine kinase-like ATPase, C-terminal domain"/>
    <property type="match status" value="1"/>
</dbReference>
<keyword evidence="6" id="KW-0472">Membrane</keyword>
<evidence type="ECO:0000256" key="6">
    <source>
        <dbReference type="SAM" id="Phobius"/>
    </source>
</evidence>
<dbReference type="EC" id="2.7.13.3" evidence="2"/>
<feature type="transmembrane region" description="Helical" evidence="6">
    <location>
        <begin position="224"/>
        <end position="246"/>
    </location>
</feature>
<dbReference type="RefSeq" id="WP_002404120.1">
    <property type="nucleotide sequence ID" value="NZ_AP027136.1"/>
</dbReference>
<dbReference type="Proteomes" id="UP000305511">
    <property type="component" value="Unassembled WGS sequence"/>
</dbReference>
<dbReference type="PROSITE" id="PS50109">
    <property type="entry name" value="HIS_KIN"/>
    <property type="match status" value="1"/>
</dbReference>
<dbReference type="PANTHER" id="PTHR24421">
    <property type="entry name" value="NITRATE/NITRITE SENSOR PROTEIN NARX-RELATED"/>
    <property type="match status" value="1"/>
</dbReference>
<dbReference type="InterPro" id="IPR036890">
    <property type="entry name" value="HATPase_C_sf"/>
</dbReference>
<reference evidence="9 11" key="1">
    <citation type="submission" date="2019-02" db="EMBL/GenBank/DDBJ databases">
        <title>Bacteria dissemination in different level of health care in South Africa: the effectiveness of infections prevention and control.</title>
        <authorList>
            <person name="Shobo C."/>
            <person name="Amoako D.G."/>
            <person name="Allam M."/>
            <person name="Ismail A."/>
            <person name="Bester L.A."/>
            <person name="Essack S.Y."/>
        </authorList>
    </citation>
    <scope>NUCLEOTIDE SEQUENCE [LARGE SCALE GENOMIC DNA]</scope>
    <source>
        <strain evidence="9 11">2SIL2</strain>
    </source>
</reference>
<evidence type="ECO:0000256" key="2">
    <source>
        <dbReference type="ARBA" id="ARBA00012438"/>
    </source>
</evidence>
<evidence type="ECO:0000259" key="7">
    <source>
        <dbReference type="PROSITE" id="PS50109"/>
    </source>
</evidence>